<evidence type="ECO:0000313" key="2">
    <source>
        <dbReference type="Proteomes" id="UP000294114"/>
    </source>
</evidence>
<accession>A0A4V2GDC8</accession>
<evidence type="ECO:0000313" key="1">
    <source>
        <dbReference type="EMBL" id="RZU75456.1"/>
    </source>
</evidence>
<proteinExistence type="predicted"/>
<sequence length="194" mass="19773">MALPGGGVRPLGVRTPNVATEVAFIGGRELAVFDSNPLIGPSGLQELSITLRDVVTGASRKLPVVVPGQPGPGEVAGPIVALWHAGGSPPSIWVEVGRPDLPPTGSPEGMLVAPSVALLGVDVTSGAATARIEMPSIGADGPQLCRGVVADGVVLQRWTATNTELIVVDPRRNIRRVVTTLPESVTVLAPGARA</sequence>
<dbReference type="OrthoDB" id="3346874at2"/>
<reference evidence="1 2" key="1">
    <citation type="submission" date="2019-02" db="EMBL/GenBank/DDBJ databases">
        <title>Sequencing the genomes of 1000 actinobacteria strains.</title>
        <authorList>
            <person name="Klenk H.-P."/>
        </authorList>
    </citation>
    <scope>NUCLEOTIDE SEQUENCE [LARGE SCALE GENOMIC DNA]</scope>
    <source>
        <strain evidence="1 2">DSM 45612</strain>
    </source>
</reference>
<gene>
    <name evidence="1" type="ORF">EV384_3999</name>
</gene>
<keyword evidence="2" id="KW-1185">Reference proteome</keyword>
<protein>
    <submittedName>
        <fullName evidence="1">Uncharacterized protein</fullName>
    </submittedName>
</protein>
<dbReference type="EMBL" id="SHLD01000001">
    <property type="protein sequence ID" value="RZU75456.1"/>
    <property type="molecule type" value="Genomic_DNA"/>
</dbReference>
<comment type="caution">
    <text evidence="1">The sequence shown here is derived from an EMBL/GenBank/DDBJ whole genome shotgun (WGS) entry which is preliminary data.</text>
</comment>
<dbReference type="RefSeq" id="WP_130335453.1">
    <property type="nucleotide sequence ID" value="NZ_SHLD01000001.1"/>
</dbReference>
<name>A0A4V2GDC8_9ACTN</name>
<organism evidence="1 2">
    <name type="scientific">Micromonospora kangleipakensis</name>
    <dbReference type="NCBI Taxonomy" id="1077942"/>
    <lineage>
        <taxon>Bacteria</taxon>
        <taxon>Bacillati</taxon>
        <taxon>Actinomycetota</taxon>
        <taxon>Actinomycetes</taxon>
        <taxon>Micromonosporales</taxon>
        <taxon>Micromonosporaceae</taxon>
        <taxon>Micromonospora</taxon>
    </lineage>
</organism>
<dbReference type="AlphaFoldDB" id="A0A4V2GDC8"/>
<dbReference type="Proteomes" id="UP000294114">
    <property type="component" value="Unassembled WGS sequence"/>
</dbReference>